<comment type="caution">
    <text evidence="8">The sequence shown here is derived from an EMBL/GenBank/DDBJ whole genome shotgun (WGS) entry which is preliminary data.</text>
</comment>
<dbReference type="InterPro" id="IPR031309">
    <property type="entry name" value="Ribosomal_uL5_C"/>
</dbReference>
<dbReference type="PANTHER" id="PTHR11994">
    <property type="entry name" value="60S RIBOSOMAL PROTEIN L11-RELATED"/>
    <property type="match status" value="1"/>
</dbReference>
<protein>
    <recommendedName>
        <fullName evidence="4">Large ribosomal subunit protein uL5m</fullName>
    </recommendedName>
</protein>
<keyword evidence="9" id="KW-1185">Reference proteome</keyword>
<dbReference type="InterPro" id="IPR002132">
    <property type="entry name" value="Ribosomal_uL5"/>
</dbReference>
<sequence length="308" mass="34701">MFSPKPTASLSVAALRQFTTSAVALGKPGCNTIKPVHHRVKINKNKLSHRFPELNLSKNDIRNPAFKPTSTYQDRVEEHYHNTIASDLLLINAQEGEFTQFGKKRREWDGSSPYHLNRSLRKPQGSEAETLDIKPHTASNIPKIEAIHINCYVESAKDNANHALNSLVQIQQITGVKPKPIFAKTNVIHWRVRAGFQMGARVTLKGRPMNQFLSTLTDIVLPRIREYKGISNKSGDRTGNIQFGLTPDDIRYFPEIESNQDLWPKTYGMHFNVVTSAQTDAEARTLLSAYGLPFHGSEKGTKPENIEY</sequence>
<dbReference type="AlphaFoldDB" id="A0A9P8TME6"/>
<evidence type="ECO:0000259" key="7">
    <source>
        <dbReference type="Pfam" id="PF00673"/>
    </source>
</evidence>
<keyword evidence="3" id="KW-0687">Ribonucleoprotein</keyword>
<dbReference type="Gene3D" id="3.30.1440.10">
    <property type="match status" value="1"/>
</dbReference>
<feature type="domain" description="Large ribosomal subunit protein uL5 N-terminal" evidence="6">
    <location>
        <begin position="140"/>
        <end position="193"/>
    </location>
</feature>
<organism evidence="8 9">
    <name type="scientific">Wickerhamomyces pijperi</name>
    <name type="common">Yeast</name>
    <name type="synonym">Pichia pijperi</name>
    <dbReference type="NCBI Taxonomy" id="599730"/>
    <lineage>
        <taxon>Eukaryota</taxon>
        <taxon>Fungi</taxon>
        <taxon>Dikarya</taxon>
        <taxon>Ascomycota</taxon>
        <taxon>Saccharomycotina</taxon>
        <taxon>Saccharomycetes</taxon>
        <taxon>Phaffomycetales</taxon>
        <taxon>Wickerhamomycetaceae</taxon>
        <taxon>Wickerhamomyces</taxon>
    </lineage>
</organism>
<feature type="domain" description="Large ribosomal subunit protein uL5 C-terminal" evidence="7">
    <location>
        <begin position="198"/>
        <end position="294"/>
    </location>
</feature>
<dbReference type="FunFam" id="3.30.1440.10:FF:000001">
    <property type="entry name" value="50S ribosomal protein L5"/>
    <property type="match status" value="1"/>
</dbReference>
<dbReference type="SUPFAM" id="SSF55282">
    <property type="entry name" value="RL5-like"/>
    <property type="match status" value="1"/>
</dbReference>
<dbReference type="InterPro" id="IPR022803">
    <property type="entry name" value="Ribosomal_uL5_dom_sf"/>
</dbReference>
<evidence type="ECO:0000313" key="9">
    <source>
        <dbReference type="Proteomes" id="UP000774326"/>
    </source>
</evidence>
<gene>
    <name evidence="8" type="ORF">WICPIJ_004967</name>
</gene>
<dbReference type="GO" id="GO:0006412">
    <property type="term" value="P:translation"/>
    <property type="evidence" value="ECO:0007669"/>
    <property type="project" value="InterPro"/>
</dbReference>
<accession>A0A9P8TME6</accession>
<name>A0A9P8TME6_WICPI</name>
<evidence type="ECO:0000256" key="2">
    <source>
        <dbReference type="ARBA" id="ARBA00022980"/>
    </source>
</evidence>
<dbReference type="GO" id="GO:1990904">
    <property type="term" value="C:ribonucleoprotein complex"/>
    <property type="evidence" value="ECO:0007669"/>
    <property type="project" value="UniProtKB-KW"/>
</dbReference>
<dbReference type="EMBL" id="JAEUBG010002791">
    <property type="protein sequence ID" value="KAH3684065.1"/>
    <property type="molecule type" value="Genomic_DNA"/>
</dbReference>
<dbReference type="Proteomes" id="UP000774326">
    <property type="component" value="Unassembled WGS sequence"/>
</dbReference>
<dbReference type="Pfam" id="PF00281">
    <property type="entry name" value="Ribosomal_L5"/>
    <property type="match status" value="1"/>
</dbReference>
<evidence type="ECO:0000259" key="6">
    <source>
        <dbReference type="Pfam" id="PF00281"/>
    </source>
</evidence>
<dbReference type="Pfam" id="PF00673">
    <property type="entry name" value="Ribosomal_L5_C"/>
    <property type="match status" value="1"/>
</dbReference>
<feature type="region of interest" description="Disordered" evidence="5">
    <location>
        <begin position="109"/>
        <end position="128"/>
    </location>
</feature>
<evidence type="ECO:0000256" key="1">
    <source>
        <dbReference type="ARBA" id="ARBA00008553"/>
    </source>
</evidence>
<evidence type="ECO:0000313" key="8">
    <source>
        <dbReference type="EMBL" id="KAH3684065.1"/>
    </source>
</evidence>
<dbReference type="GO" id="GO:0005840">
    <property type="term" value="C:ribosome"/>
    <property type="evidence" value="ECO:0007669"/>
    <property type="project" value="UniProtKB-KW"/>
</dbReference>
<dbReference type="InterPro" id="IPR031310">
    <property type="entry name" value="Ribosomal_uL5_N"/>
</dbReference>
<reference evidence="8" key="2">
    <citation type="submission" date="2021-01" db="EMBL/GenBank/DDBJ databases">
        <authorList>
            <person name="Schikora-Tamarit M.A."/>
        </authorList>
    </citation>
    <scope>NUCLEOTIDE SEQUENCE</scope>
    <source>
        <strain evidence="8">CBS2887</strain>
    </source>
</reference>
<keyword evidence="2" id="KW-0689">Ribosomal protein</keyword>
<evidence type="ECO:0000256" key="4">
    <source>
        <dbReference type="ARBA" id="ARBA00040368"/>
    </source>
</evidence>
<dbReference type="GO" id="GO:0003735">
    <property type="term" value="F:structural constituent of ribosome"/>
    <property type="evidence" value="ECO:0007669"/>
    <property type="project" value="InterPro"/>
</dbReference>
<evidence type="ECO:0000256" key="5">
    <source>
        <dbReference type="SAM" id="MobiDB-lite"/>
    </source>
</evidence>
<reference evidence="8" key="1">
    <citation type="journal article" date="2021" name="Open Biol.">
        <title>Shared evolutionary footprints suggest mitochondrial oxidative damage underlies multiple complex I losses in fungi.</title>
        <authorList>
            <person name="Schikora-Tamarit M.A."/>
            <person name="Marcet-Houben M."/>
            <person name="Nosek J."/>
            <person name="Gabaldon T."/>
        </authorList>
    </citation>
    <scope>NUCLEOTIDE SEQUENCE</scope>
    <source>
        <strain evidence="8">CBS2887</strain>
    </source>
</reference>
<proteinExistence type="inferred from homology"/>
<comment type="similarity">
    <text evidence="1">Belongs to the universal ribosomal protein uL5 family.</text>
</comment>
<dbReference type="OrthoDB" id="539541at2759"/>
<evidence type="ECO:0000256" key="3">
    <source>
        <dbReference type="ARBA" id="ARBA00023274"/>
    </source>
</evidence>